<evidence type="ECO:0000313" key="4">
    <source>
        <dbReference type="Proteomes" id="UP000196531"/>
    </source>
</evidence>
<dbReference type="InterPro" id="IPR050129">
    <property type="entry name" value="Zn_alcohol_dh"/>
</dbReference>
<organism evidence="3 4">
    <name type="scientific">Halobacteriovorax marinus</name>
    <dbReference type="NCBI Taxonomy" id="97084"/>
    <lineage>
        <taxon>Bacteria</taxon>
        <taxon>Pseudomonadati</taxon>
        <taxon>Bdellovibrionota</taxon>
        <taxon>Bacteriovoracia</taxon>
        <taxon>Bacteriovoracales</taxon>
        <taxon>Halobacteriovoraceae</taxon>
        <taxon>Halobacteriovorax</taxon>
    </lineage>
</organism>
<dbReference type="SUPFAM" id="SSF51735">
    <property type="entry name" value="NAD(P)-binding Rossmann-fold domains"/>
    <property type="match status" value="1"/>
</dbReference>
<protein>
    <recommendedName>
        <fullName evidence="2">Alcohol dehydrogenase-like N-terminal domain-containing protein</fullName>
    </recommendedName>
</protein>
<dbReference type="EMBL" id="MAAO01000015">
    <property type="protein sequence ID" value="OUR93608.1"/>
    <property type="molecule type" value="Genomic_DNA"/>
</dbReference>
<dbReference type="GO" id="GO:0016491">
    <property type="term" value="F:oxidoreductase activity"/>
    <property type="evidence" value="ECO:0007669"/>
    <property type="project" value="UniProtKB-KW"/>
</dbReference>
<dbReference type="PANTHER" id="PTHR43401">
    <property type="entry name" value="L-THREONINE 3-DEHYDROGENASE"/>
    <property type="match status" value="1"/>
</dbReference>
<comment type="caution">
    <text evidence="3">The sequence shown here is derived from an EMBL/GenBank/DDBJ whole genome shotgun (WGS) entry which is preliminary data.</text>
</comment>
<dbReference type="Pfam" id="PF08240">
    <property type="entry name" value="ADH_N"/>
    <property type="match status" value="1"/>
</dbReference>
<dbReference type="InterPro" id="IPR036291">
    <property type="entry name" value="NAD(P)-bd_dom_sf"/>
</dbReference>
<reference evidence="4" key="1">
    <citation type="journal article" date="2017" name="Proc. Natl. Acad. Sci. U.S.A.">
        <title>Simulation of Deepwater Horizon oil plume reveals substrate specialization within a complex community of hydrocarbon-degraders.</title>
        <authorList>
            <person name="Hu P."/>
            <person name="Dubinsky E.A."/>
            <person name="Probst A.J."/>
            <person name="Wang J."/>
            <person name="Sieber C.M.K."/>
            <person name="Tom L.M."/>
            <person name="Gardinali P."/>
            <person name="Banfield J.F."/>
            <person name="Atlas R.M."/>
            <person name="Andersen G.L."/>
        </authorList>
    </citation>
    <scope>NUCLEOTIDE SEQUENCE [LARGE SCALE GENOMIC DNA]</scope>
</reference>
<accession>A0A1Y5F889</accession>
<evidence type="ECO:0000259" key="2">
    <source>
        <dbReference type="Pfam" id="PF08240"/>
    </source>
</evidence>
<evidence type="ECO:0000313" key="3">
    <source>
        <dbReference type="EMBL" id="OUR93608.1"/>
    </source>
</evidence>
<proteinExistence type="predicted"/>
<dbReference type="InterPro" id="IPR013154">
    <property type="entry name" value="ADH-like_N"/>
</dbReference>
<dbReference type="Gene3D" id="3.90.180.10">
    <property type="entry name" value="Medium-chain alcohol dehydrogenases, catalytic domain"/>
    <property type="match status" value="1"/>
</dbReference>
<name>A0A1Y5F889_9BACT</name>
<dbReference type="SUPFAM" id="SSF50129">
    <property type="entry name" value="GroES-like"/>
    <property type="match status" value="1"/>
</dbReference>
<dbReference type="AlphaFoldDB" id="A0A1Y5F889"/>
<dbReference type="Gene3D" id="3.40.50.720">
    <property type="entry name" value="NAD(P)-binding Rossmann-like Domain"/>
    <property type="match status" value="1"/>
</dbReference>
<dbReference type="Proteomes" id="UP000196531">
    <property type="component" value="Unassembled WGS sequence"/>
</dbReference>
<evidence type="ECO:0000256" key="1">
    <source>
        <dbReference type="ARBA" id="ARBA00023002"/>
    </source>
</evidence>
<dbReference type="InterPro" id="IPR011032">
    <property type="entry name" value="GroES-like_sf"/>
</dbReference>
<sequence>MKITEWKFSHKAFLKSDLTLPSLQDGEVLISVEKVGICGSDLFAMETVADDSVLRLGHEWVGRVVESLCDSLEVGDLVTSTAVMGCGACKICHDEKSNLCQKGFSLGGKDIGMIRTKAILPASQLLKVTDFSLNEIVLLEVAAVAEEALSQISKLGATKDHRTLIFGGGPVGILTALRIKEEGFNYTLIETDRYRIQMAKDLELNILPLPMALTDSESTFDYIIDTSGDGHDKNGFWKYMNFFTHMSSHCLIVGKYKREVEINSNLLAMKNITLKWMRGMPKETLDRAIVFWKGKFEVIASKIISHEFHFDNVQEAFDKALIRDECMKIVINVAEEEV</sequence>
<keyword evidence="1" id="KW-0560">Oxidoreductase</keyword>
<feature type="domain" description="Alcohol dehydrogenase-like N-terminal" evidence="2">
    <location>
        <begin position="25"/>
        <end position="129"/>
    </location>
</feature>
<gene>
    <name evidence="3" type="ORF">A9Q84_19255</name>
</gene>
<dbReference type="PANTHER" id="PTHR43401:SF2">
    <property type="entry name" value="L-THREONINE 3-DEHYDROGENASE"/>
    <property type="match status" value="1"/>
</dbReference>